<dbReference type="EMBL" id="LXQA010454839">
    <property type="protein sequence ID" value="MCI52919.1"/>
    <property type="molecule type" value="Genomic_DNA"/>
</dbReference>
<organism evidence="2 3">
    <name type="scientific">Trifolium medium</name>
    <dbReference type="NCBI Taxonomy" id="97028"/>
    <lineage>
        <taxon>Eukaryota</taxon>
        <taxon>Viridiplantae</taxon>
        <taxon>Streptophyta</taxon>
        <taxon>Embryophyta</taxon>
        <taxon>Tracheophyta</taxon>
        <taxon>Spermatophyta</taxon>
        <taxon>Magnoliopsida</taxon>
        <taxon>eudicotyledons</taxon>
        <taxon>Gunneridae</taxon>
        <taxon>Pentapetalae</taxon>
        <taxon>rosids</taxon>
        <taxon>fabids</taxon>
        <taxon>Fabales</taxon>
        <taxon>Fabaceae</taxon>
        <taxon>Papilionoideae</taxon>
        <taxon>50 kb inversion clade</taxon>
        <taxon>NPAAA clade</taxon>
        <taxon>Hologalegina</taxon>
        <taxon>IRL clade</taxon>
        <taxon>Trifolieae</taxon>
        <taxon>Trifolium</taxon>
    </lineage>
</organism>
<name>A0A392SW79_9FABA</name>
<feature type="non-terminal residue" evidence="2">
    <location>
        <position position="40"/>
    </location>
</feature>
<evidence type="ECO:0000313" key="3">
    <source>
        <dbReference type="Proteomes" id="UP000265520"/>
    </source>
</evidence>
<evidence type="ECO:0000313" key="2">
    <source>
        <dbReference type="EMBL" id="MCI52919.1"/>
    </source>
</evidence>
<proteinExistence type="predicted"/>
<dbReference type="AlphaFoldDB" id="A0A392SW79"/>
<protein>
    <submittedName>
        <fullName evidence="2">Uncharacterized protein</fullName>
    </submittedName>
</protein>
<feature type="compositionally biased region" description="Basic residues" evidence="1">
    <location>
        <begin position="31"/>
        <end position="40"/>
    </location>
</feature>
<dbReference type="Proteomes" id="UP000265520">
    <property type="component" value="Unassembled WGS sequence"/>
</dbReference>
<accession>A0A392SW79</accession>
<feature type="compositionally biased region" description="Basic and acidic residues" evidence="1">
    <location>
        <begin position="1"/>
        <end position="10"/>
    </location>
</feature>
<feature type="region of interest" description="Disordered" evidence="1">
    <location>
        <begin position="1"/>
        <end position="40"/>
    </location>
</feature>
<sequence length="40" mass="4177">MEHTSDKGDKGTQPTKVSASDMMESAAANPAKKRAQKADG</sequence>
<keyword evidence="3" id="KW-1185">Reference proteome</keyword>
<evidence type="ECO:0000256" key="1">
    <source>
        <dbReference type="SAM" id="MobiDB-lite"/>
    </source>
</evidence>
<comment type="caution">
    <text evidence="2">The sequence shown here is derived from an EMBL/GenBank/DDBJ whole genome shotgun (WGS) entry which is preliminary data.</text>
</comment>
<reference evidence="2 3" key="1">
    <citation type="journal article" date="2018" name="Front. Plant Sci.">
        <title>Red Clover (Trifolium pratense) and Zigzag Clover (T. medium) - A Picture of Genomic Similarities and Differences.</title>
        <authorList>
            <person name="Dluhosova J."/>
            <person name="Istvanek J."/>
            <person name="Nedelnik J."/>
            <person name="Repkova J."/>
        </authorList>
    </citation>
    <scope>NUCLEOTIDE SEQUENCE [LARGE SCALE GENOMIC DNA]</scope>
    <source>
        <strain evidence="3">cv. 10/8</strain>
        <tissue evidence="2">Leaf</tissue>
    </source>
</reference>